<gene>
    <name evidence="2" type="ORF">ESB00_17400</name>
</gene>
<proteinExistence type="predicted"/>
<dbReference type="Pfam" id="PF09722">
    <property type="entry name" value="Xre_MbcA_ParS_C"/>
    <property type="match status" value="1"/>
</dbReference>
<dbReference type="Proteomes" id="UP000290218">
    <property type="component" value="Unassembled WGS sequence"/>
</dbReference>
<feature type="domain" description="Antitoxin Xre/MbcA/ParS-like toxin-binding" evidence="1">
    <location>
        <begin position="42"/>
        <end position="91"/>
    </location>
</feature>
<organism evidence="2 3">
    <name type="scientific">Oleiharenicola lentus</name>
    <dbReference type="NCBI Taxonomy" id="2508720"/>
    <lineage>
        <taxon>Bacteria</taxon>
        <taxon>Pseudomonadati</taxon>
        <taxon>Verrucomicrobiota</taxon>
        <taxon>Opitutia</taxon>
        <taxon>Opitutales</taxon>
        <taxon>Opitutaceae</taxon>
        <taxon>Oleiharenicola</taxon>
    </lineage>
</organism>
<dbReference type="RefSeq" id="WP_129049134.1">
    <property type="nucleotide sequence ID" value="NZ_SDHX01000002.1"/>
</dbReference>
<dbReference type="InterPro" id="IPR024467">
    <property type="entry name" value="Xre/MbcA/ParS-like_toxin-bd"/>
</dbReference>
<reference evidence="2 3" key="1">
    <citation type="submission" date="2019-01" db="EMBL/GenBank/DDBJ databases">
        <title>Lacunisphaera sp. strain TWA-58.</title>
        <authorList>
            <person name="Chen W.-M."/>
        </authorList>
    </citation>
    <scope>NUCLEOTIDE SEQUENCE [LARGE SCALE GENOMIC DNA]</scope>
    <source>
        <strain evidence="2 3">TWA-58</strain>
    </source>
</reference>
<keyword evidence="3" id="KW-1185">Reference proteome</keyword>
<dbReference type="OrthoDB" id="5770459at2"/>
<dbReference type="EMBL" id="SDHX01000002">
    <property type="protein sequence ID" value="RXK53468.1"/>
    <property type="molecule type" value="Genomic_DNA"/>
</dbReference>
<name>A0A4Q1C4W4_9BACT</name>
<sequence length="93" mass="10145">MKSTLAQNQRCRLEAGITAHIKQLQYFKKQLHLVDDKIFSAGKDLFESAPILALWLCEPAPSLGGKVPLKIMCTAKGRAAVATALVRITHGCL</sequence>
<evidence type="ECO:0000259" key="1">
    <source>
        <dbReference type="Pfam" id="PF09722"/>
    </source>
</evidence>
<protein>
    <submittedName>
        <fullName evidence="2">DUF2384 domain-containing protein</fullName>
    </submittedName>
</protein>
<evidence type="ECO:0000313" key="3">
    <source>
        <dbReference type="Proteomes" id="UP000290218"/>
    </source>
</evidence>
<comment type="caution">
    <text evidence="2">The sequence shown here is derived from an EMBL/GenBank/DDBJ whole genome shotgun (WGS) entry which is preliminary data.</text>
</comment>
<accession>A0A4Q1C4W4</accession>
<evidence type="ECO:0000313" key="2">
    <source>
        <dbReference type="EMBL" id="RXK53468.1"/>
    </source>
</evidence>
<dbReference type="AlphaFoldDB" id="A0A4Q1C4W4"/>